<feature type="domain" description="VWFA" evidence="1">
    <location>
        <begin position="277"/>
        <end position="451"/>
    </location>
</feature>
<dbReference type="EMBL" id="PZQS01000007">
    <property type="protein sequence ID" value="PVD27456.1"/>
    <property type="molecule type" value="Genomic_DNA"/>
</dbReference>
<dbReference type="PROSITE" id="PS50234">
    <property type="entry name" value="VWFA"/>
    <property type="match status" value="1"/>
</dbReference>
<dbReference type="Proteomes" id="UP000245119">
    <property type="component" value="Linkage Group LG7"/>
</dbReference>
<evidence type="ECO:0000259" key="2">
    <source>
        <dbReference type="PROSITE" id="PS50940"/>
    </source>
</evidence>
<evidence type="ECO:0000313" key="3">
    <source>
        <dbReference type="EMBL" id="PVD27456.1"/>
    </source>
</evidence>
<dbReference type="InterPro" id="IPR036508">
    <property type="entry name" value="Chitin-bd_dom_sf"/>
</dbReference>
<dbReference type="GO" id="GO:0008061">
    <property type="term" value="F:chitin binding"/>
    <property type="evidence" value="ECO:0007669"/>
    <property type="project" value="InterPro"/>
</dbReference>
<gene>
    <name evidence="3" type="ORF">C0Q70_12616</name>
</gene>
<sequence length="771" mass="84997">MKTHEVCKPQKGFRRLWSSVTGLADTNYRRSLQASGTSENGNESSGAFDVRSFSCSPRHCLIFGFCLLTASRRVHCLVPVSFQHPRSGWYVVVTWLLLTLAATPGADQGADTTREANKGGASVVEAVVDLIRSNCIFSEDRLFLRRLAYVESRDGTDIKTYRPGYDGGIWQVDEDKFNATLACSSVLATYCAKIRQPPFNINWRSVTWSDLRKPLYSGLAATFYLLLRLGDSTSAIPGDIKNQSILWSQYYRPGLHPSNFESVADNSTAFDCKRETDMVFVLDSSGSISDSNFDLSLDFAARVVEAMSIPEPLRVAALIYANSPVIEFNFSKEQTSPGVAAAIRGIRRVTGGTATDKALDMARSSLLSNSSSAREGANRVVVLVTDGQSDNTNRTIQAAERLRDEGQAAVFAIGVGGYSLPELKAVATQPKCLHVFTLDDFAVISSIIYEIQRSTCTAHQTIGVDKTNIELNSTQDTGAFVIPRQEPNKTVMFEVQCGTLDVYVSFTNPKPSPALYTHKYTARDGRPAYLLTSSANDGLPVRPVVYLCLQETSGVCVCFTGDLSFQNPCTREALLAGKTIFPYIYDSNKFIRCDYRGNAYVTLCPRGQTFNSGSLSCGSEVSGVPYGRPLPASYPNPCTPEKLLAQYFFFEYPPDRQLFIHCDPWGGAWLQTCPTLEVWNQELLTCVVDHPLAPTTNLPATMINPCTPEMLAAGKFFHPYLCDHTRYIHCDITGQYWVQYCPVGMFYHPEVFVCVVGDPQGSSGAKTEIFL</sequence>
<dbReference type="PROSITE" id="PS50940">
    <property type="entry name" value="CHIT_BIND_II"/>
    <property type="match status" value="1"/>
</dbReference>
<keyword evidence="4" id="KW-1185">Reference proteome</keyword>
<dbReference type="AlphaFoldDB" id="A0A2T7P207"/>
<evidence type="ECO:0000313" key="4">
    <source>
        <dbReference type="Proteomes" id="UP000245119"/>
    </source>
</evidence>
<dbReference type="SUPFAM" id="SSF57625">
    <property type="entry name" value="Invertebrate chitin-binding proteins"/>
    <property type="match status" value="3"/>
</dbReference>
<dbReference type="Pfam" id="PF00092">
    <property type="entry name" value="VWA"/>
    <property type="match status" value="1"/>
</dbReference>
<dbReference type="GO" id="GO:0005576">
    <property type="term" value="C:extracellular region"/>
    <property type="evidence" value="ECO:0007669"/>
    <property type="project" value="InterPro"/>
</dbReference>
<dbReference type="PANTHER" id="PTHR24020">
    <property type="entry name" value="COLLAGEN ALPHA"/>
    <property type="match status" value="1"/>
</dbReference>
<dbReference type="SMART" id="SM00327">
    <property type="entry name" value="VWA"/>
    <property type="match status" value="1"/>
</dbReference>
<dbReference type="OrthoDB" id="6126019at2759"/>
<reference evidence="3 4" key="1">
    <citation type="submission" date="2018-04" db="EMBL/GenBank/DDBJ databases">
        <title>The genome of golden apple snail Pomacea canaliculata provides insight into stress tolerance and invasive adaptation.</title>
        <authorList>
            <person name="Liu C."/>
            <person name="Liu B."/>
            <person name="Ren Y."/>
            <person name="Zhang Y."/>
            <person name="Wang H."/>
            <person name="Li S."/>
            <person name="Jiang F."/>
            <person name="Yin L."/>
            <person name="Zhang G."/>
            <person name="Qian W."/>
            <person name="Fan W."/>
        </authorList>
    </citation>
    <scope>NUCLEOTIDE SEQUENCE [LARGE SCALE GENOMIC DNA]</scope>
    <source>
        <strain evidence="3">SZHN2017</strain>
        <tissue evidence="3">Muscle</tissue>
    </source>
</reference>
<dbReference type="Gene3D" id="3.40.50.410">
    <property type="entry name" value="von Willebrand factor, type A domain"/>
    <property type="match status" value="1"/>
</dbReference>
<organism evidence="3 4">
    <name type="scientific">Pomacea canaliculata</name>
    <name type="common">Golden apple snail</name>
    <dbReference type="NCBI Taxonomy" id="400727"/>
    <lineage>
        <taxon>Eukaryota</taxon>
        <taxon>Metazoa</taxon>
        <taxon>Spiralia</taxon>
        <taxon>Lophotrochozoa</taxon>
        <taxon>Mollusca</taxon>
        <taxon>Gastropoda</taxon>
        <taxon>Caenogastropoda</taxon>
        <taxon>Architaenioglossa</taxon>
        <taxon>Ampullarioidea</taxon>
        <taxon>Ampullariidae</taxon>
        <taxon>Pomacea</taxon>
    </lineage>
</organism>
<dbReference type="InterPro" id="IPR036465">
    <property type="entry name" value="vWFA_dom_sf"/>
</dbReference>
<dbReference type="InterPro" id="IPR002557">
    <property type="entry name" value="Chitin-bd_dom"/>
</dbReference>
<name>A0A2T7P207_POMCA</name>
<accession>A0A2T7P207</accession>
<dbReference type="InterPro" id="IPR050525">
    <property type="entry name" value="ECM_Assembly_Org"/>
</dbReference>
<evidence type="ECO:0000259" key="1">
    <source>
        <dbReference type="PROSITE" id="PS50234"/>
    </source>
</evidence>
<dbReference type="SMART" id="SM00494">
    <property type="entry name" value="ChtBD2"/>
    <property type="match status" value="3"/>
</dbReference>
<dbReference type="PANTHER" id="PTHR24020:SF20">
    <property type="entry name" value="PH DOMAIN-CONTAINING PROTEIN"/>
    <property type="match status" value="1"/>
</dbReference>
<comment type="caution">
    <text evidence="3">The sequence shown here is derived from an EMBL/GenBank/DDBJ whole genome shotgun (WGS) entry which is preliminary data.</text>
</comment>
<proteinExistence type="predicted"/>
<dbReference type="PRINTS" id="PR00453">
    <property type="entry name" value="VWFADOMAIN"/>
</dbReference>
<dbReference type="InterPro" id="IPR002035">
    <property type="entry name" value="VWF_A"/>
</dbReference>
<protein>
    <submittedName>
        <fullName evidence="3">Uncharacterized protein</fullName>
    </submittedName>
</protein>
<feature type="domain" description="Chitin-binding type-2" evidence="2">
    <location>
        <begin position="566"/>
        <end position="617"/>
    </location>
</feature>
<dbReference type="SUPFAM" id="SSF53300">
    <property type="entry name" value="vWA-like"/>
    <property type="match status" value="1"/>
</dbReference>